<evidence type="ECO:0000313" key="1">
    <source>
        <dbReference type="EMBL" id="UOO97595.1"/>
    </source>
</evidence>
<proteinExistence type="predicted"/>
<dbReference type="RefSeq" id="WP_244707289.1">
    <property type="nucleotide sequence ID" value="NZ_BAAADN010000064.1"/>
</dbReference>
<accession>A0AAX3AVP0</accession>
<keyword evidence="1" id="KW-0614">Plasmid</keyword>
<dbReference type="Proteomes" id="UP000830542">
    <property type="component" value="Plasmid unnamed5"/>
</dbReference>
<dbReference type="GeneID" id="71764156"/>
<dbReference type="EMBL" id="CP095010">
    <property type="protein sequence ID" value="UOO97595.1"/>
    <property type="molecule type" value="Genomic_DNA"/>
</dbReference>
<sequence>MDVETIRRWPDQQQLDESCLQLGIDWQHGPGFLLALVASFSYFPWPLPVCDAVVRYLGPLVEPAVNEDGVGPVAHPLVKDDVVIVDDRGEDGMVEIETPQVDVKSLTLSNSLLERQEP</sequence>
<gene>
    <name evidence="1" type="ORF">MUK72_19870</name>
</gene>
<reference evidence="1" key="1">
    <citation type="submission" date="2022-04" db="EMBL/GenBank/DDBJ databases">
        <title>Sequencing and genomic assembly of Halococcus dombrowskii.</title>
        <authorList>
            <person name="Lim S.W."/>
            <person name="MacLea K.S."/>
        </authorList>
    </citation>
    <scope>NUCLEOTIDE SEQUENCE</scope>
    <source>
        <strain evidence="1">H4</strain>
        <plasmid evidence="1">unnamed5</plasmid>
    </source>
</reference>
<dbReference type="KEGG" id="hdo:MUK72_19870"/>
<keyword evidence="2" id="KW-1185">Reference proteome</keyword>
<dbReference type="AlphaFoldDB" id="A0AAX3AVP0"/>
<geneLocation type="plasmid" evidence="1 2">
    <name>unnamed5</name>
</geneLocation>
<organism evidence="1 2">
    <name type="scientific">Halococcus dombrowskii</name>
    <dbReference type="NCBI Taxonomy" id="179637"/>
    <lineage>
        <taxon>Archaea</taxon>
        <taxon>Methanobacteriati</taxon>
        <taxon>Methanobacteriota</taxon>
        <taxon>Stenosarchaea group</taxon>
        <taxon>Halobacteria</taxon>
        <taxon>Halobacteriales</taxon>
        <taxon>Halococcaceae</taxon>
        <taxon>Halococcus</taxon>
    </lineage>
</organism>
<evidence type="ECO:0000313" key="2">
    <source>
        <dbReference type="Proteomes" id="UP000830542"/>
    </source>
</evidence>
<name>A0AAX3AVP0_HALDO</name>
<protein>
    <submittedName>
        <fullName evidence="1">Uncharacterized protein</fullName>
    </submittedName>
</protein>